<dbReference type="GO" id="GO:0008882">
    <property type="term" value="F:[glutamate-ammonia-ligase] adenylyltransferase activity"/>
    <property type="evidence" value="ECO:0007669"/>
    <property type="project" value="UniProtKB-EC"/>
</dbReference>
<name>A0A2X5R0X4_9GAMM</name>
<dbReference type="Pfam" id="PF03710">
    <property type="entry name" value="GlnE"/>
    <property type="match status" value="1"/>
</dbReference>
<accession>A0A2X5R0X4</accession>
<keyword evidence="2" id="KW-0808">Transferase</keyword>
<dbReference type="EC" id="2.7.7.42" evidence="2"/>
<dbReference type="EMBL" id="LS483499">
    <property type="protein sequence ID" value="SQK72345.1"/>
    <property type="molecule type" value="Genomic_DNA"/>
</dbReference>
<dbReference type="SUPFAM" id="SSF81301">
    <property type="entry name" value="Nucleotidyltransferase"/>
    <property type="match status" value="1"/>
</dbReference>
<organism evidence="2 3">
    <name type="scientific">Tatumella ptyseos</name>
    <dbReference type="NCBI Taxonomy" id="82987"/>
    <lineage>
        <taxon>Bacteria</taxon>
        <taxon>Pseudomonadati</taxon>
        <taxon>Pseudomonadota</taxon>
        <taxon>Gammaproteobacteria</taxon>
        <taxon>Enterobacterales</taxon>
        <taxon>Erwiniaceae</taxon>
        <taxon>Tatumella</taxon>
    </lineage>
</organism>
<dbReference type="PANTHER" id="PTHR30621">
    <property type="entry name" value="GLUTAMINE SYNTHETASE ADENYLYLTRANSFERASE"/>
    <property type="match status" value="1"/>
</dbReference>
<dbReference type="GO" id="GO:0005829">
    <property type="term" value="C:cytosol"/>
    <property type="evidence" value="ECO:0007669"/>
    <property type="project" value="TreeGrafter"/>
</dbReference>
<keyword evidence="2" id="KW-0548">Nucleotidyltransferase</keyword>
<dbReference type="InterPro" id="IPR023057">
    <property type="entry name" value="GlnE"/>
</dbReference>
<reference evidence="2 3" key="1">
    <citation type="submission" date="2018-06" db="EMBL/GenBank/DDBJ databases">
        <authorList>
            <consortium name="Pathogen Informatics"/>
            <person name="Doyle S."/>
        </authorList>
    </citation>
    <scope>NUCLEOTIDE SEQUENCE [LARGE SCALE GENOMIC DNA]</scope>
    <source>
        <strain evidence="2 3">NCTC11468</strain>
    </source>
</reference>
<evidence type="ECO:0000313" key="2">
    <source>
        <dbReference type="EMBL" id="SQK72345.1"/>
    </source>
</evidence>
<dbReference type="GO" id="GO:0016874">
    <property type="term" value="F:ligase activity"/>
    <property type="evidence" value="ECO:0007669"/>
    <property type="project" value="UniProtKB-KW"/>
</dbReference>
<evidence type="ECO:0000313" key="3">
    <source>
        <dbReference type="Proteomes" id="UP000248758"/>
    </source>
</evidence>
<protein>
    <submittedName>
        <fullName evidence="2">Glutamate-ammonia-ligase adenylyltransferase</fullName>
        <ecNumber evidence="2">2.7.7.42</ecNumber>
    </submittedName>
</protein>
<dbReference type="PANTHER" id="PTHR30621:SF0">
    <property type="entry name" value="BIFUNCTIONAL GLUTAMINE SYNTHETASE ADENYLYLTRANSFERASE_ADENYLYL-REMOVING ENZYME"/>
    <property type="match status" value="1"/>
</dbReference>
<dbReference type="InterPro" id="IPR043519">
    <property type="entry name" value="NT_sf"/>
</dbReference>
<dbReference type="AlphaFoldDB" id="A0A2X5R0X4"/>
<dbReference type="Proteomes" id="UP000248758">
    <property type="component" value="Chromosome 1"/>
</dbReference>
<dbReference type="Gene3D" id="3.30.460.10">
    <property type="entry name" value="Beta Polymerase, domain 2"/>
    <property type="match status" value="1"/>
</dbReference>
<dbReference type="KEGG" id="tpty:NCTC11468_00596"/>
<gene>
    <name evidence="2" type="primary">glnE_2</name>
    <name evidence="2" type="ORF">NCTC11468_00596</name>
</gene>
<sequence length="90" mass="10342">MGQRLIKLLDQQTPDGFVYRVDMRLRPFGDSGPLVMSFAAMEDYYQEQGRDWERYAMVKARIMGPRTMKGTRSCSRCCVRLSTGVILISV</sequence>
<dbReference type="GO" id="GO:0000820">
    <property type="term" value="P:regulation of glutamine family amino acid metabolic process"/>
    <property type="evidence" value="ECO:0007669"/>
    <property type="project" value="TreeGrafter"/>
</dbReference>
<keyword evidence="2" id="KW-0436">Ligase</keyword>
<feature type="domain" description="Glutamate-ammonia ligase adenylyltransferase repeated" evidence="1">
    <location>
        <begin position="1"/>
        <end position="66"/>
    </location>
</feature>
<dbReference type="InterPro" id="IPR005190">
    <property type="entry name" value="GlnE_rpt_dom"/>
</dbReference>
<evidence type="ECO:0000259" key="1">
    <source>
        <dbReference type="Pfam" id="PF03710"/>
    </source>
</evidence>
<proteinExistence type="predicted"/>